<reference evidence="1" key="1">
    <citation type="submission" date="2020-08" db="EMBL/GenBank/DDBJ databases">
        <title>Lewinella bacteria from marine environments.</title>
        <authorList>
            <person name="Zhong Y."/>
        </authorList>
    </citation>
    <scope>NUCLEOTIDE SEQUENCE</scope>
    <source>
        <strain evidence="1">KCTC 42187</strain>
    </source>
</reference>
<dbReference type="InterPro" id="IPR019847">
    <property type="entry name" value="Gliding_motility_assoc_GldN"/>
</dbReference>
<sequence>MLALGLTLLFTLPGTCGRAQQATLPAPGSPAVEKSFPTPVNDIVADRQKTQSPALAGTPLRAADVMWQKRIWRTIDSREKINLPFAYPPRPLVSLLVEAADAGKIQLYSTIDDKFTTPLSALERTAINGGADTVAIIDPRDQSVSYRAVPRAFNPADFRRYRLQEITYFDKAAGSMRTQILGIAPLKDVYDETGNYLYEIPAFWVYYPAAREMLATEQAYLEGNDAGNRSWEDLFESRFFNSAIVKESNIHNRRITDYHADGRSRLLEAERIKAGNLAREQDGWSH</sequence>
<protein>
    <submittedName>
        <fullName evidence="1">Gliding motility protein GldN</fullName>
    </submittedName>
</protein>
<gene>
    <name evidence="1" type="primary">gldN</name>
    <name evidence="1" type="ORF">H9S92_21135</name>
</gene>
<evidence type="ECO:0000313" key="1">
    <source>
        <dbReference type="EMBL" id="MBC6996690.1"/>
    </source>
</evidence>
<name>A0A923PMD1_9BACT</name>
<comment type="caution">
    <text evidence="1">The sequence shown here is derived from an EMBL/GenBank/DDBJ whole genome shotgun (WGS) entry which is preliminary data.</text>
</comment>
<dbReference type="NCBIfam" id="TIGR03523">
    <property type="entry name" value="GldN"/>
    <property type="match status" value="1"/>
</dbReference>
<proteinExistence type="predicted"/>
<organism evidence="1 2">
    <name type="scientific">Neolewinella lacunae</name>
    <dbReference type="NCBI Taxonomy" id="1517758"/>
    <lineage>
        <taxon>Bacteria</taxon>
        <taxon>Pseudomonadati</taxon>
        <taxon>Bacteroidota</taxon>
        <taxon>Saprospiria</taxon>
        <taxon>Saprospirales</taxon>
        <taxon>Lewinellaceae</taxon>
        <taxon>Neolewinella</taxon>
    </lineage>
</organism>
<dbReference type="Proteomes" id="UP000650081">
    <property type="component" value="Unassembled WGS sequence"/>
</dbReference>
<dbReference type="EMBL" id="JACSIT010000154">
    <property type="protein sequence ID" value="MBC6996690.1"/>
    <property type="molecule type" value="Genomic_DNA"/>
</dbReference>
<dbReference type="Pfam" id="PF19841">
    <property type="entry name" value="GldN"/>
    <property type="match status" value="1"/>
</dbReference>
<dbReference type="AlphaFoldDB" id="A0A923PMD1"/>
<keyword evidence="2" id="KW-1185">Reference proteome</keyword>
<accession>A0A923PMD1</accession>
<evidence type="ECO:0000313" key="2">
    <source>
        <dbReference type="Proteomes" id="UP000650081"/>
    </source>
</evidence>